<reference evidence="4" key="1">
    <citation type="journal article" date="2006" name="Proc. Natl. Acad. Sci. U.S.A.">
        <title>Genome analysis of the smallest free-living eukaryote Ostreococcus tauri unveils many unique features.</title>
        <authorList>
            <person name="Derelle E."/>
            <person name="Ferraz C."/>
            <person name="Rombauts S."/>
            <person name="Rouze P."/>
            <person name="Worden A.Z."/>
            <person name="Robbens S."/>
            <person name="Partensky F."/>
            <person name="Degroeve S."/>
            <person name="Echeynie S."/>
            <person name="Cooke R."/>
            <person name="Saeys Y."/>
            <person name="Wuyts J."/>
            <person name="Jabbari K."/>
            <person name="Bowler C."/>
            <person name="Panaud O."/>
            <person name="Piegu B."/>
            <person name="Ball S.G."/>
            <person name="Ral J.-P."/>
            <person name="Bouget F.-Y."/>
            <person name="Piganeau G."/>
            <person name="De Baets B."/>
            <person name="Picard A."/>
            <person name="Delseny M."/>
            <person name="Demaille J."/>
            <person name="Van de Peer Y."/>
            <person name="Moreau H."/>
        </authorList>
    </citation>
    <scope>NUCLEOTIDE SEQUENCE [LARGE SCALE GENOMIC DNA]</scope>
    <source>
        <strain evidence="4">OTTH 0595 / CCAP 157/2 / RCC745</strain>
    </source>
</reference>
<evidence type="ECO:0000256" key="1">
    <source>
        <dbReference type="SAM" id="Coils"/>
    </source>
</evidence>
<organism evidence="3 4">
    <name type="scientific">Ostreococcus tauri</name>
    <name type="common">Marine green alga</name>
    <dbReference type="NCBI Taxonomy" id="70448"/>
    <lineage>
        <taxon>Eukaryota</taxon>
        <taxon>Viridiplantae</taxon>
        <taxon>Chlorophyta</taxon>
        <taxon>Mamiellophyceae</taxon>
        <taxon>Mamiellales</taxon>
        <taxon>Bathycoccaceae</taxon>
        <taxon>Ostreococcus</taxon>
    </lineage>
</organism>
<dbReference type="GeneID" id="9832724"/>
<feature type="region of interest" description="Disordered" evidence="2">
    <location>
        <begin position="117"/>
        <end position="194"/>
    </location>
</feature>
<sequence length="194" mass="22105">MAMRSTSRRRCRSRTRSGRSEVWDEEEEDAMTRGCPSTSDASASRWTKRLEVKCARLESTVATLRRALAERREDAVTRDVFTKEIVSLRRRLRERDAERERLIQMSNDLRAALRKKLNVASSPSPSPTPPPSSSPLRETKLESVRAGRIVVASTSSERETESQKMKLKSAMRRAKESRRGSNGSARVRHWGCET</sequence>
<dbReference type="InParanoid" id="A0A096PA89"/>
<feature type="coiled-coil region" evidence="1">
    <location>
        <begin position="47"/>
        <end position="74"/>
    </location>
</feature>
<keyword evidence="4" id="KW-1185">Reference proteome</keyword>
<dbReference type="Proteomes" id="UP000009170">
    <property type="component" value="Unassembled WGS sequence"/>
</dbReference>
<dbReference type="RefSeq" id="XP_022840881.1">
    <property type="nucleotide sequence ID" value="XM_022985204.1"/>
</dbReference>
<keyword evidence="1" id="KW-0175">Coiled coil</keyword>
<dbReference type="KEGG" id="ota:OT_ostta02g05460"/>
<proteinExistence type="predicted"/>
<name>A0A096PA89_OSTTA</name>
<dbReference type="EMBL" id="CAID01000002">
    <property type="protein sequence ID" value="CEG01301.1"/>
    <property type="molecule type" value="Genomic_DNA"/>
</dbReference>
<dbReference type="AlphaFoldDB" id="A0A096PA89"/>
<protein>
    <submittedName>
        <fullName evidence="3">Unnamed product</fullName>
    </submittedName>
</protein>
<feature type="compositionally biased region" description="Basic residues" evidence="2">
    <location>
        <begin position="1"/>
        <end position="17"/>
    </location>
</feature>
<feature type="region of interest" description="Disordered" evidence="2">
    <location>
        <begin position="1"/>
        <end position="42"/>
    </location>
</feature>
<reference evidence="3 4" key="2">
    <citation type="journal article" date="2014" name="BMC Genomics">
        <title>An improved genome of the model marine alga Ostreococcus tauri unfolds by assessing Illumina de novo assemblies.</title>
        <authorList>
            <person name="Blanc-Mathieu R."/>
            <person name="Verhelst B."/>
            <person name="Derelle E."/>
            <person name="Rombauts S."/>
            <person name="Bouget F.Y."/>
            <person name="Carre I."/>
            <person name="Chateau A."/>
            <person name="Eyre-Walker A."/>
            <person name="Grimsley N."/>
            <person name="Moreau H."/>
            <person name="Piegu B."/>
            <person name="Rivals E."/>
            <person name="Schackwitz W."/>
            <person name="Van de Peer Y."/>
            <person name="Piganeau G."/>
        </authorList>
    </citation>
    <scope>NUCLEOTIDE SEQUENCE [LARGE SCALE GENOMIC DNA]</scope>
    <source>
        <strain evidence="4">OTTH 0595 / CCAP 157/2 / RCC745</strain>
    </source>
</reference>
<feature type="compositionally biased region" description="Pro residues" evidence="2">
    <location>
        <begin position="124"/>
        <end position="133"/>
    </location>
</feature>
<evidence type="ECO:0000256" key="2">
    <source>
        <dbReference type="SAM" id="MobiDB-lite"/>
    </source>
</evidence>
<accession>A0A096PA89</accession>
<gene>
    <name evidence="3" type="ORF">OT_ostta02g05460</name>
</gene>
<comment type="caution">
    <text evidence="3">The sequence shown here is derived from an EMBL/GenBank/DDBJ whole genome shotgun (WGS) entry which is preliminary data.</text>
</comment>
<evidence type="ECO:0000313" key="3">
    <source>
        <dbReference type="EMBL" id="CEG01301.1"/>
    </source>
</evidence>
<evidence type="ECO:0000313" key="4">
    <source>
        <dbReference type="Proteomes" id="UP000009170"/>
    </source>
</evidence>